<accession>A0AB33AD46</accession>
<feature type="compositionally biased region" description="Low complexity" evidence="1">
    <location>
        <begin position="137"/>
        <end position="155"/>
    </location>
</feature>
<evidence type="ECO:0000313" key="3">
    <source>
        <dbReference type="Proteomes" id="UP000013961"/>
    </source>
</evidence>
<organism evidence="2 3">
    <name type="scientific">Mycobacteroides abscessus subsp. bolletii 50594</name>
    <dbReference type="NCBI Taxonomy" id="1303024"/>
    <lineage>
        <taxon>Bacteria</taxon>
        <taxon>Bacillati</taxon>
        <taxon>Actinomycetota</taxon>
        <taxon>Actinomycetes</taxon>
        <taxon>Mycobacteriales</taxon>
        <taxon>Mycobacteriaceae</taxon>
        <taxon>Mycobacteroides</taxon>
        <taxon>Mycobacteroides abscessus</taxon>
    </lineage>
</organism>
<feature type="region of interest" description="Disordered" evidence="1">
    <location>
        <begin position="136"/>
        <end position="156"/>
    </location>
</feature>
<sequence length="200" mass="20537">MAPHLELSGVRLAHTSRTFVLTSTPPYARRGLSCGNRAHWQDGRMPRSLSRRDLLIGGAALGVIAVAAACQQTPDTKPEADTLQAQIDLAVRDAAAATAAATANVELAPALNTIAGIRSAHVAALTKELKRIPGAEATVRSTPSTTTAPVAPPSADQVKNQLKDSARAATDLAAKQSGYRAGLLASISAACSCAAEVDLP</sequence>
<evidence type="ECO:0000256" key="1">
    <source>
        <dbReference type="SAM" id="MobiDB-lite"/>
    </source>
</evidence>
<evidence type="ECO:0000313" key="2">
    <source>
        <dbReference type="EMBL" id="AGM29682.1"/>
    </source>
</evidence>
<dbReference type="KEGG" id="mabb:MASS_3080"/>
<proteinExistence type="predicted"/>
<gene>
    <name evidence="2" type="ORF">MASS_3080</name>
</gene>
<dbReference type="AlphaFoldDB" id="A0AB33AD46"/>
<dbReference type="EMBL" id="CP004374">
    <property type="protein sequence ID" value="AGM29682.1"/>
    <property type="molecule type" value="Genomic_DNA"/>
</dbReference>
<reference evidence="2 3" key="1">
    <citation type="journal article" date="2013" name="Genome Announc.">
        <title>Complete Genome Sequence of Mycobacterium massiliense Clinical Strain Asan 50594, Belonging to the Type II Genotype.</title>
        <authorList>
            <person name="Kim B.J."/>
            <person name="Kim B.R."/>
            <person name="Hong S.H."/>
            <person name="Seok S.H."/>
            <person name="Kook Y.H."/>
            <person name="Kim B.J."/>
        </authorList>
    </citation>
    <scope>NUCLEOTIDE SEQUENCE [LARGE SCALE GENOMIC DNA]</scope>
    <source>
        <strain evidence="2 3">50594</strain>
    </source>
</reference>
<name>A0AB33AD46_9MYCO</name>
<protein>
    <submittedName>
        <fullName evidence="2">Uncharacterized protein</fullName>
    </submittedName>
</protein>
<dbReference type="Proteomes" id="UP000013961">
    <property type="component" value="Chromosome"/>
</dbReference>